<dbReference type="AlphaFoldDB" id="A0A8S1QHJ9"/>
<sequence length="179" mass="21033">MLDLPSNRRLGFTKNELRFVVKNQKLLQKDVFLQILKQETIQVSYVQSFSRQLNIIFQEKPKLKLIRIQTSMCQKGNSVVKFSNQKNTCQIQQKKTYNDRNQEFMSSLYGSDIKDTNNMLNEDVQIFKQKGGVQLEENVELKIFCPVNFWINSIISLRELIAQYELCLSISNPKIYLLI</sequence>
<organism evidence="1 2">
    <name type="scientific">Paramecium primaurelia</name>
    <dbReference type="NCBI Taxonomy" id="5886"/>
    <lineage>
        <taxon>Eukaryota</taxon>
        <taxon>Sar</taxon>
        <taxon>Alveolata</taxon>
        <taxon>Ciliophora</taxon>
        <taxon>Intramacronucleata</taxon>
        <taxon>Oligohymenophorea</taxon>
        <taxon>Peniculida</taxon>
        <taxon>Parameciidae</taxon>
        <taxon>Paramecium</taxon>
    </lineage>
</organism>
<evidence type="ECO:0000313" key="2">
    <source>
        <dbReference type="Proteomes" id="UP000688137"/>
    </source>
</evidence>
<dbReference type="EMBL" id="CAJJDM010000165">
    <property type="protein sequence ID" value="CAD8114471.1"/>
    <property type="molecule type" value="Genomic_DNA"/>
</dbReference>
<reference evidence="1" key="1">
    <citation type="submission" date="2021-01" db="EMBL/GenBank/DDBJ databases">
        <authorList>
            <consortium name="Genoscope - CEA"/>
            <person name="William W."/>
        </authorList>
    </citation>
    <scope>NUCLEOTIDE SEQUENCE</scope>
</reference>
<evidence type="ECO:0000313" key="1">
    <source>
        <dbReference type="EMBL" id="CAD8114471.1"/>
    </source>
</evidence>
<comment type="caution">
    <text evidence="1">The sequence shown here is derived from an EMBL/GenBank/DDBJ whole genome shotgun (WGS) entry which is preliminary data.</text>
</comment>
<proteinExistence type="predicted"/>
<accession>A0A8S1QHJ9</accession>
<gene>
    <name evidence="1" type="ORF">PPRIM_AZ9-3.1.T1600026</name>
</gene>
<protein>
    <submittedName>
        <fullName evidence="1">Uncharacterized protein</fullName>
    </submittedName>
</protein>
<dbReference type="Proteomes" id="UP000688137">
    <property type="component" value="Unassembled WGS sequence"/>
</dbReference>
<name>A0A8S1QHJ9_PARPR</name>
<keyword evidence="2" id="KW-1185">Reference proteome</keyword>